<dbReference type="Pfam" id="PF14337">
    <property type="entry name" value="Abi_alpha"/>
    <property type="match status" value="1"/>
</dbReference>
<evidence type="ECO:0000313" key="2">
    <source>
        <dbReference type="Proteomes" id="UP000460412"/>
    </source>
</evidence>
<comment type="caution">
    <text evidence="1">The sequence shown here is derived from an EMBL/GenBank/DDBJ whole genome shotgun (WGS) entry which is preliminary data.</text>
</comment>
<dbReference type="RefSeq" id="WP_159754844.1">
    <property type="nucleotide sequence ID" value="NZ_WUQX01000001.1"/>
</dbReference>
<sequence length="274" mass="30855">MSDKSKNNIGLINAEMPECVDKALTNLTEQPTKVIGSTVSDIWFLVFGSIGHMAEKRKLRYAVELENYNRELHEKIEAIPNEKRVEPDIQIVAPALEASKYCVEKEELREMFVNLIASSMSSDKAVKLHPIFTDIIGKLSSTDALLFKSIANGDYNDECVIFGASIERISFSLAILEQLGLIVSKSKNGNSSNDLKKNIINNDIRLYKSIIENLTIIDFAFDALYENIFDTITKYLSEKRLSGATFPRHKSVIDFFVDTIELTKLGSQFKDICL</sequence>
<keyword evidence="2" id="KW-1185">Reference proteome</keyword>
<dbReference type="EMBL" id="WUQX01000001">
    <property type="protein sequence ID" value="MXP78349.1"/>
    <property type="molecule type" value="Genomic_DNA"/>
</dbReference>
<reference evidence="1 2" key="1">
    <citation type="submission" date="2019-12" db="EMBL/GenBank/DDBJ databases">
        <title>Sporaefaciens musculi gen. nov., sp. nov., a novel bacterium isolated from the caecum of an obese mouse.</title>
        <authorList>
            <person name="Rasmussen T.S."/>
            <person name="Streidl T."/>
            <person name="Hitch T.C.A."/>
            <person name="Wortmann E."/>
            <person name="Deptula P."/>
            <person name="Hansen M."/>
            <person name="Nielsen D.S."/>
            <person name="Clavel T."/>
            <person name="Vogensen F.K."/>
        </authorList>
    </citation>
    <scope>NUCLEOTIDE SEQUENCE [LARGE SCALE GENOMIC DNA]</scope>
    <source>
        <strain evidence="1 2">WCA-9-b2</strain>
    </source>
</reference>
<organism evidence="1 2">
    <name type="scientific">Sporofaciens musculi</name>
    <dbReference type="NCBI Taxonomy" id="2681861"/>
    <lineage>
        <taxon>Bacteria</taxon>
        <taxon>Bacillati</taxon>
        <taxon>Bacillota</taxon>
        <taxon>Clostridia</taxon>
        <taxon>Lachnospirales</taxon>
        <taxon>Lachnospiraceae</taxon>
        <taxon>Sporofaciens</taxon>
    </lineage>
</organism>
<dbReference type="InterPro" id="IPR025506">
    <property type="entry name" value="Abi_alpha"/>
</dbReference>
<accession>A0A7X3MKY0</accession>
<dbReference type="Proteomes" id="UP000460412">
    <property type="component" value="Unassembled WGS sequence"/>
</dbReference>
<evidence type="ECO:0000313" key="1">
    <source>
        <dbReference type="EMBL" id="MXP78349.1"/>
    </source>
</evidence>
<proteinExistence type="predicted"/>
<protein>
    <submittedName>
        <fullName evidence="1">DUF4393 domain-containing protein</fullName>
    </submittedName>
</protein>
<name>A0A7X3MKY0_9FIRM</name>
<dbReference type="AlphaFoldDB" id="A0A7X3MKY0"/>
<gene>
    <name evidence="1" type="ORF">GN277_24280</name>
</gene>